<dbReference type="GO" id="GO:0005737">
    <property type="term" value="C:cytoplasm"/>
    <property type="evidence" value="ECO:0007669"/>
    <property type="project" value="TreeGrafter"/>
</dbReference>
<dbReference type="Proteomes" id="UP000694556">
    <property type="component" value="Unassembled WGS sequence"/>
</dbReference>
<dbReference type="PANTHER" id="PTHR15623:SF8">
    <property type="entry name" value="SPATS2-LIKE PROTEIN"/>
    <property type="match status" value="1"/>
</dbReference>
<name>A0A8C3CBR2_CAIMO</name>
<evidence type="ECO:0000256" key="2">
    <source>
        <dbReference type="SAM" id="MobiDB-lite"/>
    </source>
</evidence>
<feature type="compositionally biased region" description="Basic and acidic residues" evidence="2">
    <location>
        <begin position="70"/>
        <end position="85"/>
    </location>
</feature>
<dbReference type="InterPro" id="IPR009060">
    <property type="entry name" value="UBA-like_sf"/>
</dbReference>
<accession>A0A8C3CBR2</accession>
<dbReference type="Pfam" id="PF07139">
    <property type="entry name" value="SPATS2-like"/>
    <property type="match status" value="1"/>
</dbReference>
<protein>
    <submittedName>
        <fullName evidence="3">Spermatogenesis associated serine rich 2 like</fullName>
    </submittedName>
</protein>
<feature type="region of interest" description="Disordered" evidence="2">
    <location>
        <begin position="48"/>
        <end position="89"/>
    </location>
</feature>
<dbReference type="InterPro" id="IPR009816">
    <property type="entry name" value="SPATS2-like"/>
</dbReference>
<dbReference type="AlphaFoldDB" id="A0A8C3CBR2"/>
<comment type="similarity">
    <text evidence="1">Belongs to the SPATS2 family.</text>
</comment>
<reference evidence="3" key="2">
    <citation type="submission" date="2025-09" db="UniProtKB">
        <authorList>
            <consortium name="Ensembl"/>
        </authorList>
    </citation>
    <scope>IDENTIFICATION</scope>
</reference>
<feature type="compositionally biased region" description="Basic and acidic residues" evidence="2">
    <location>
        <begin position="194"/>
        <end position="207"/>
    </location>
</feature>
<evidence type="ECO:0000313" key="3">
    <source>
        <dbReference type="Ensembl" id="ENSCMMP00000018212.1"/>
    </source>
</evidence>
<dbReference type="PANTHER" id="PTHR15623">
    <property type="entry name" value="SPERMATOGENESIS-ASSOCIATED SERINE-RICH PROTEIN 2-RELATED"/>
    <property type="match status" value="1"/>
</dbReference>
<dbReference type="SUPFAM" id="SSF46934">
    <property type="entry name" value="UBA-like"/>
    <property type="match status" value="1"/>
</dbReference>
<reference evidence="3" key="1">
    <citation type="submission" date="2025-08" db="UniProtKB">
        <authorList>
            <consortium name="Ensembl"/>
        </authorList>
    </citation>
    <scope>IDENTIFICATION</scope>
</reference>
<keyword evidence="4" id="KW-1185">Reference proteome</keyword>
<sequence length="332" mass="37563">MWWINAIRSIVPNKSNNEIVLVLQQFDNNVDKAVQAFMDGSATQVLKEWNMTGKKKNNRRKRSKSKQHQGNKDPKNKNDGPEKASQEPQGVYGCHLNGCSKDNNCSDSANEKLEAASLENKGSRFVASVPVCPEITDKEHEQQKVSVELSSKTMNGVEQHEPLRSTVQHQSNLSRPKSKFSSVKSPNATTQPETKPDDSVKKRGPNIEKSVKDLQRCTVSLTRYRMMIKEEVDNSVKKIKAAFAELHSCVLAIIIDYWYLVVEILTARQKKAEELKRLTDLASQMAEAQLSELRAEIKVRHLLLFGYVSCLCKCEESTVLLKCPVYSALWRE</sequence>
<evidence type="ECO:0000256" key="1">
    <source>
        <dbReference type="ARBA" id="ARBA00007105"/>
    </source>
</evidence>
<evidence type="ECO:0000313" key="4">
    <source>
        <dbReference type="Proteomes" id="UP000694556"/>
    </source>
</evidence>
<feature type="compositionally biased region" description="Basic residues" evidence="2">
    <location>
        <begin position="53"/>
        <end position="69"/>
    </location>
</feature>
<organism evidence="3 4">
    <name type="scientific">Cairina moschata</name>
    <name type="common">Muscovy duck</name>
    <dbReference type="NCBI Taxonomy" id="8855"/>
    <lineage>
        <taxon>Eukaryota</taxon>
        <taxon>Metazoa</taxon>
        <taxon>Chordata</taxon>
        <taxon>Craniata</taxon>
        <taxon>Vertebrata</taxon>
        <taxon>Euteleostomi</taxon>
        <taxon>Archelosauria</taxon>
        <taxon>Archosauria</taxon>
        <taxon>Dinosauria</taxon>
        <taxon>Saurischia</taxon>
        <taxon>Theropoda</taxon>
        <taxon>Coelurosauria</taxon>
        <taxon>Aves</taxon>
        <taxon>Neognathae</taxon>
        <taxon>Galloanserae</taxon>
        <taxon>Anseriformes</taxon>
        <taxon>Anatidae</taxon>
        <taxon>Anatinae</taxon>
        <taxon>Cairina</taxon>
    </lineage>
</organism>
<dbReference type="Ensembl" id="ENSCMMT00000020006.1">
    <property type="protein sequence ID" value="ENSCMMP00000018212.1"/>
    <property type="gene ID" value="ENSCMMG00000011517.1"/>
</dbReference>
<feature type="region of interest" description="Disordered" evidence="2">
    <location>
        <begin position="152"/>
        <end position="207"/>
    </location>
</feature>
<feature type="compositionally biased region" description="Polar residues" evidence="2">
    <location>
        <begin position="165"/>
        <end position="193"/>
    </location>
</feature>
<proteinExistence type="inferred from homology"/>